<keyword evidence="3" id="KW-0732">Signal</keyword>
<accession>A0A9J7A1V3</accession>
<gene>
    <name evidence="4" type="ORF">L0Y14_06815</name>
</gene>
<dbReference type="InterPro" id="IPR011990">
    <property type="entry name" value="TPR-like_helical_dom_sf"/>
</dbReference>
<dbReference type="KEGG" id="eps:L0Y14_06815"/>
<dbReference type="EMBL" id="CP090569">
    <property type="protein sequence ID" value="USF88935.1"/>
    <property type="molecule type" value="Genomic_DNA"/>
</dbReference>
<dbReference type="AlphaFoldDB" id="A0A9J7A1V3"/>
<feature type="repeat" description="TPR" evidence="1">
    <location>
        <begin position="112"/>
        <end position="145"/>
    </location>
</feature>
<sequence>MKTVYGIIAHTVFALTLTLSQTAAASADITKENTGIHAAMKLYSQALPLDIDSPKRAELLDQSASILQKVIENNPESLEAHRKLMGVYLLKQDYSNGIRTMQSAITLSPEDPKLFITLAFLYEHSGAFEYAKAMLNQALALDPNQKIAKEYKIVIQQKIDALNMDQLHKGKKLMGANHGKPADTTHSPVDPK</sequence>
<feature type="chain" id="PRO_5039892778" evidence="3">
    <location>
        <begin position="26"/>
        <end position="192"/>
    </location>
</feature>
<dbReference type="SUPFAM" id="SSF48452">
    <property type="entry name" value="TPR-like"/>
    <property type="match status" value="1"/>
</dbReference>
<dbReference type="RefSeq" id="WP_005959829.1">
    <property type="nucleotide sequence ID" value="NZ_CP090569.1"/>
</dbReference>
<evidence type="ECO:0000256" key="3">
    <source>
        <dbReference type="SAM" id="SignalP"/>
    </source>
</evidence>
<dbReference type="PROSITE" id="PS50005">
    <property type="entry name" value="TPR"/>
    <property type="match status" value="2"/>
</dbReference>
<feature type="signal peptide" evidence="3">
    <location>
        <begin position="1"/>
        <end position="25"/>
    </location>
</feature>
<organism evidence="4 5">
    <name type="scientific">Candidatus Endoriftia persephonae</name>
    <dbReference type="NCBI Taxonomy" id="393765"/>
    <lineage>
        <taxon>Bacteria</taxon>
        <taxon>Pseudomonadati</taxon>
        <taxon>Pseudomonadota</taxon>
        <taxon>Gammaproteobacteria</taxon>
        <taxon>Chromatiales</taxon>
        <taxon>Sedimenticolaceae</taxon>
        <taxon>Candidatus Endoriftia</taxon>
    </lineage>
</organism>
<reference evidence="4" key="1">
    <citation type="journal article" date="2022" name="Mol. Ecol. Resour.">
        <title>The complete and closed genome of the facultative generalist Candidatus Endoriftia persephone from deep-sea hydrothermal vents.</title>
        <authorList>
            <person name="de Oliveira A.L."/>
            <person name="Srivastava A."/>
            <person name="Espada-Hinojosa S."/>
            <person name="Bright M."/>
        </authorList>
    </citation>
    <scope>NUCLEOTIDE SEQUENCE</scope>
    <source>
        <strain evidence="4">Tica-EPR-9o50.N</strain>
    </source>
</reference>
<feature type="repeat" description="TPR" evidence="1">
    <location>
        <begin position="78"/>
        <end position="111"/>
    </location>
</feature>
<dbReference type="InterPro" id="IPR019734">
    <property type="entry name" value="TPR_rpt"/>
</dbReference>
<evidence type="ECO:0000256" key="1">
    <source>
        <dbReference type="PROSITE-ProRule" id="PRU00339"/>
    </source>
</evidence>
<evidence type="ECO:0000313" key="5">
    <source>
        <dbReference type="Proteomes" id="UP001056649"/>
    </source>
</evidence>
<name>A0A9J7A1V3_9GAMM</name>
<dbReference type="Proteomes" id="UP001056649">
    <property type="component" value="Chromosome"/>
</dbReference>
<evidence type="ECO:0000313" key="4">
    <source>
        <dbReference type="EMBL" id="USF88935.1"/>
    </source>
</evidence>
<evidence type="ECO:0000256" key="2">
    <source>
        <dbReference type="SAM" id="MobiDB-lite"/>
    </source>
</evidence>
<feature type="region of interest" description="Disordered" evidence="2">
    <location>
        <begin position="172"/>
        <end position="192"/>
    </location>
</feature>
<dbReference type="Gene3D" id="1.25.40.10">
    <property type="entry name" value="Tetratricopeptide repeat domain"/>
    <property type="match status" value="1"/>
</dbReference>
<protein>
    <submittedName>
        <fullName evidence="4">Tetratricopeptide repeat protein</fullName>
    </submittedName>
</protein>
<keyword evidence="5" id="KW-1185">Reference proteome</keyword>
<dbReference type="Pfam" id="PF14559">
    <property type="entry name" value="TPR_19"/>
    <property type="match status" value="1"/>
</dbReference>
<proteinExistence type="predicted"/>
<keyword evidence="1" id="KW-0802">TPR repeat</keyword>